<dbReference type="InterPro" id="IPR018524">
    <property type="entry name" value="DNA/RNA_endonuclease_AS"/>
</dbReference>
<dbReference type="PANTHER" id="PTHR13966">
    <property type="entry name" value="ENDONUCLEASE RELATED"/>
    <property type="match status" value="1"/>
</dbReference>
<evidence type="ECO:0000256" key="2">
    <source>
        <dbReference type="ARBA" id="ARBA00010052"/>
    </source>
</evidence>
<reference evidence="13 14" key="1">
    <citation type="submission" date="2017-01" db="EMBL/GenBank/DDBJ databases">
        <title>Novel large sulfur bacteria in the metagenomes of groundwater-fed chemosynthetic microbial mats in the Lake Huron basin.</title>
        <authorList>
            <person name="Sharrar A.M."/>
            <person name="Flood B.E."/>
            <person name="Bailey J.V."/>
            <person name="Jones D.S."/>
            <person name="Biddanda B."/>
            <person name="Ruberg S.A."/>
            <person name="Marcus D.N."/>
            <person name="Dick G.J."/>
        </authorList>
    </citation>
    <scope>NUCLEOTIDE SEQUENCE [LARGE SCALE GENOMIC DNA]</scope>
    <source>
        <strain evidence="13">A7</strain>
    </source>
</reference>
<dbReference type="Gene3D" id="3.40.570.10">
    <property type="entry name" value="Extracellular Endonuclease, subunit A"/>
    <property type="match status" value="1"/>
</dbReference>
<dbReference type="Proteomes" id="UP000192505">
    <property type="component" value="Unassembled WGS sequence"/>
</dbReference>
<evidence type="ECO:0000259" key="12">
    <source>
        <dbReference type="SMART" id="SM00892"/>
    </source>
</evidence>
<keyword evidence="7" id="KW-0460">Magnesium</keyword>
<dbReference type="PROSITE" id="PS01070">
    <property type="entry name" value="NUCLEASE_NON_SPEC"/>
    <property type="match status" value="1"/>
</dbReference>
<evidence type="ECO:0000256" key="10">
    <source>
        <dbReference type="RuleBase" id="RU366055"/>
    </source>
</evidence>
<evidence type="ECO:0000256" key="8">
    <source>
        <dbReference type="PIRSR" id="PIRSR640255-1"/>
    </source>
</evidence>
<sequence length="237" mass="26021">MLLWGSAATGQAAENFAACPQFFANGKPPALAQQATDRALCYDSFAILHSGQSKTPVYVAEKLNSAVMAETPQKRSDHYYEEARLRSAERALLDDYKGSGYDRGHMAPAGDMRTPEAMAQSFSLANMVPQAPEHNRGAWAKSVKNPTRKYAARATGDVFVVTGPVFMPNIAQSPSVGPGQVHVPAYLFKLVYDQTENRAWAFWHLNEDATRGTRPISYAELVRRTGIDFLPGVVPRD</sequence>
<dbReference type="GO" id="GO:0016787">
    <property type="term" value="F:hydrolase activity"/>
    <property type="evidence" value="ECO:0007669"/>
    <property type="project" value="UniProtKB-KW"/>
</dbReference>
<comment type="caution">
    <text evidence="13">The sequence shown here is derived from an EMBL/GenBank/DDBJ whole genome shotgun (WGS) entry which is preliminary data.</text>
</comment>
<dbReference type="GO" id="GO:0046872">
    <property type="term" value="F:metal ion binding"/>
    <property type="evidence" value="ECO:0007669"/>
    <property type="project" value="UniProtKB-KW"/>
</dbReference>
<keyword evidence="4 9" id="KW-0479">Metal-binding</keyword>
<comment type="cofactor">
    <cofactor evidence="1 10">
        <name>Mg(2+)</name>
        <dbReference type="ChEBI" id="CHEBI:18420"/>
    </cofactor>
</comment>
<dbReference type="Pfam" id="PF01223">
    <property type="entry name" value="Endonuclease_NS"/>
    <property type="match status" value="1"/>
</dbReference>
<dbReference type="AlphaFoldDB" id="A0A1W9KQF3"/>
<dbReference type="InterPro" id="IPR020821">
    <property type="entry name" value="ENPP1-3/EXOG-like_nuc-like"/>
</dbReference>
<gene>
    <name evidence="13" type="ORF">BWK72_19230</name>
</gene>
<dbReference type="SMART" id="SM00892">
    <property type="entry name" value="Endonuclease_NS"/>
    <property type="match status" value="1"/>
</dbReference>
<dbReference type="PANTHER" id="PTHR13966:SF5">
    <property type="entry name" value="ENDONUCLEASE G, MITOCHONDRIAL"/>
    <property type="match status" value="1"/>
</dbReference>
<dbReference type="SUPFAM" id="SSF54060">
    <property type="entry name" value="His-Me finger endonucleases"/>
    <property type="match status" value="1"/>
</dbReference>
<dbReference type="InterPro" id="IPR040255">
    <property type="entry name" value="Non-specific_endonuclease"/>
</dbReference>
<keyword evidence="6 10" id="KW-0378">Hydrolase</keyword>
<feature type="domain" description="DNA/RNA non-specific endonuclease/pyrophosphatase/phosphodiesterase" evidence="12">
    <location>
        <begin position="41"/>
        <end position="236"/>
    </location>
</feature>
<name>A0A1W9KQF3_9BURK</name>
<evidence type="ECO:0000259" key="11">
    <source>
        <dbReference type="SMART" id="SM00477"/>
    </source>
</evidence>
<protein>
    <recommendedName>
        <fullName evidence="10">Endonuclease</fullName>
        <ecNumber evidence="10">3.1.30.-</ecNumber>
    </recommendedName>
</protein>
<feature type="domain" description="ENPP1-3/EXOG-like endonuclease/phosphodiesterase" evidence="11">
    <location>
        <begin position="42"/>
        <end position="236"/>
    </location>
</feature>
<feature type="binding site" evidence="9">
    <location>
        <position position="135"/>
    </location>
    <ligand>
        <name>Mg(2+)</name>
        <dbReference type="ChEBI" id="CHEBI:18420"/>
        <note>catalytic</note>
    </ligand>
</feature>
<comment type="similarity">
    <text evidence="2 10">Belongs to the DNA/RNA non-specific endonuclease family.</text>
</comment>
<keyword evidence="3 10" id="KW-0540">Nuclease</keyword>
<organism evidence="13 14">
    <name type="scientific">Rhodoferax ferrireducens</name>
    <dbReference type="NCBI Taxonomy" id="192843"/>
    <lineage>
        <taxon>Bacteria</taxon>
        <taxon>Pseudomonadati</taxon>
        <taxon>Pseudomonadota</taxon>
        <taxon>Betaproteobacteria</taxon>
        <taxon>Burkholderiales</taxon>
        <taxon>Comamonadaceae</taxon>
        <taxon>Rhodoferax</taxon>
    </lineage>
</organism>
<evidence type="ECO:0000256" key="7">
    <source>
        <dbReference type="ARBA" id="ARBA00022842"/>
    </source>
</evidence>
<dbReference type="GO" id="GO:0004519">
    <property type="term" value="F:endonuclease activity"/>
    <property type="evidence" value="ECO:0007669"/>
    <property type="project" value="UniProtKB-UniRule"/>
</dbReference>
<evidence type="ECO:0000256" key="4">
    <source>
        <dbReference type="ARBA" id="ARBA00022723"/>
    </source>
</evidence>
<evidence type="ECO:0000313" key="14">
    <source>
        <dbReference type="Proteomes" id="UP000192505"/>
    </source>
</evidence>
<feature type="active site" description="Proton acceptor" evidence="8">
    <location>
        <position position="105"/>
    </location>
</feature>
<evidence type="ECO:0000313" key="13">
    <source>
        <dbReference type="EMBL" id="OQW86064.1"/>
    </source>
</evidence>
<dbReference type="InterPro" id="IPR001604">
    <property type="entry name" value="Endo_G_ENPP1-like_dom"/>
</dbReference>
<keyword evidence="5 10" id="KW-0255">Endonuclease</keyword>
<accession>A0A1W9KQF3</accession>
<dbReference type="SMART" id="SM00477">
    <property type="entry name" value="NUC"/>
    <property type="match status" value="1"/>
</dbReference>
<evidence type="ECO:0000256" key="3">
    <source>
        <dbReference type="ARBA" id="ARBA00022722"/>
    </source>
</evidence>
<dbReference type="InterPro" id="IPR044929">
    <property type="entry name" value="DNA/RNA_non-sp_Endonuclease_sf"/>
</dbReference>
<dbReference type="InterPro" id="IPR044925">
    <property type="entry name" value="His-Me_finger_sf"/>
</dbReference>
<evidence type="ECO:0000256" key="5">
    <source>
        <dbReference type="ARBA" id="ARBA00022759"/>
    </source>
</evidence>
<dbReference type="EMBL" id="MTEI01000024">
    <property type="protein sequence ID" value="OQW86064.1"/>
    <property type="molecule type" value="Genomic_DNA"/>
</dbReference>
<evidence type="ECO:0000256" key="1">
    <source>
        <dbReference type="ARBA" id="ARBA00001946"/>
    </source>
</evidence>
<dbReference type="GO" id="GO:0003676">
    <property type="term" value="F:nucleic acid binding"/>
    <property type="evidence" value="ECO:0007669"/>
    <property type="project" value="InterPro"/>
</dbReference>
<proteinExistence type="inferred from homology"/>
<evidence type="ECO:0000256" key="9">
    <source>
        <dbReference type="PIRSR" id="PIRSR640255-2"/>
    </source>
</evidence>
<dbReference type="EC" id="3.1.30.-" evidence="10"/>
<evidence type="ECO:0000256" key="6">
    <source>
        <dbReference type="ARBA" id="ARBA00022801"/>
    </source>
</evidence>